<dbReference type="OrthoDB" id="10456641at2759"/>
<feature type="chain" id="PRO_5040195489" evidence="1">
    <location>
        <begin position="18"/>
        <end position="173"/>
    </location>
</feature>
<protein>
    <submittedName>
        <fullName evidence="2">Uncharacterized protein</fullName>
    </submittedName>
</protein>
<name>A0A9P1MWN0_9PELO</name>
<organism evidence="2 3">
    <name type="scientific">Caenorhabditis angaria</name>
    <dbReference type="NCBI Taxonomy" id="860376"/>
    <lineage>
        <taxon>Eukaryota</taxon>
        <taxon>Metazoa</taxon>
        <taxon>Ecdysozoa</taxon>
        <taxon>Nematoda</taxon>
        <taxon>Chromadorea</taxon>
        <taxon>Rhabditida</taxon>
        <taxon>Rhabditina</taxon>
        <taxon>Rhabditomorpha</taxon>
        <taxon>Rhabditoidea</taxon>
        <taxon>Rhabditidae</taxon>
        <taxon>Peloderinae</taxon>
        <taxon>Caenorhabditis</taxon>
    </lineage>
</organism>
<evidence type="ECO:0000313" key="2">
    <source>
        <dbReference type="EMBL" id="CAI5443019.1"/>
    </source>
</evidence>
<evidence type="ECO:0000256" key="1">
    <source>
        <dbReference type="SAM" id="SignalP"/>
    </source>
</evidence>
<accession>A0A9P1MWN0</accession>
<dbReference type="EMBL" id="CANHGI010000002">
    <property type="protein sequence ID" value="CAI5443019.1"/>
    <property type="molecule type" value="Genomic_DNA"/>
</dbReference>
<evidence type="ECO:0000313" key="3">
    <source>
        <dbReference type="Proteomes" id="UP001152747"/>
    </source>
</evidence>
<proteinExistence type="predicted"/>
<comment type="caution">
    <text evidence="2">The sequence shown here is derived from an EMBL/GenBank/DDBJ whole genome shotgun (WGS) entry which is preliminary data.</text>
</comment>
<gene>
    <name evidence="2" type="ORF">CAMP_LOCUS5656</name>
</gene>
<sequence length="173" mass="19422">MLIIFLFVNFWLGNQFAVRADDATVFCDDVYGKYIALSGNMMLGNYEYPIMDTVPPGSSPSSIYGFPKMLLPCYSMNANGNYKNQLYDIFEYGNFGPETCGRSCAHFVETFYWTCGDRRPAPDWVVGSIGGVTRKINCSDWDIPLTDKGKQDVSLGNESFGLQNGTMKLELKF</sequence>
<reference evidence="2" key="1">
    <citation type="submission" date="2022-11" db="EMBL/GenBank/DDBJ databases">
        <authorList>
            <person name="Kikuchi T."/>
        </authorList>
    </citation>
    <scope>NUCLEOTIDE SEQUENCE</scope>
    <source>
        <strain evidence="2">PS1010</strain>
    </source>
</reference>
<dbReference type="Proteomes" id="UP001152747">
    <property type="component" value="Unassembled WGS sequence"/>
</dbReference>
<keyword evidence="3" id="KW-1185">Reference proteome</keyword>
<keyword evidence="1" id="KW-0732">Signal</keyword>
<feature type="signal peptide" evidence="1">
    <location>
        <begin position="1"/>
        <end position="17"/>
    </location>
</feature>
<dbReference type="AlphaFoldDB" id="A0A9P1MWN0"/>